<dbReference type="eggNOG" id="COG0456">
    <property type="taxonomic scope" value="Bacteria"/>
</dbReference>
<keyword evidence="2 4" id="KW-0012">Acyltransferase</keyword>
<dbReference type="OrthoDB" id="9796919at2"/>
<dbReference type="PROSITE" id="PS51186">
    <property type="entry name" value="GNAT"/>
    <property type="match status" value="1"/>
</dbReference>
<dbReference type="Gene3D" id="3.40.630.30">
    <property type="match status" value="1"/>
</dbReference>
<dbReference type="EC" id="2.3.1.128" evidence="4"/>
<dbReference type="InterPro" id="IPR050832">
    <property type="entry name" value="Bact_Acetyltransf"/>
</dbReference>
<organism evidence="4 5">
    <name type="scientific">Chromohalobacter israelensis (strain ATCC BAA-138 / DSM 3043 / CIP 106854 / NCIMB 13768 / 1H11)</name>
    <name type="common">Chromohalobacter salexigens</name>
    <dbReference type="NCBI Taxonomy" id="290398"/>
    <lineage>
        <taxon>Bacteria</taxon>
        <taxon>Pseudomonadati</taxon>
        <taxon>Pseudomonadota</taxon>
        <taxon>Gammaproteobacteria</taxon>
        <taxon>Oceanospirillales</taxon>
        <taxon>Halomonadaceae</taxon>
        <taxon>Chromohalobacter</taxon>
    </lineage>
</organism>
<gene>
    <name evidence="4" type="ordered locus">Csal_2992</name>
</gene>
<sequence>MHLERLGATHLEAVAEVERLGQTHPWTRDTLARALDDAMLEVWGAWRAQTLLGFAVLARLPFEVELQALTVRPEARRQGVGHDLLRHLVTRAEALAAERLLLEVREGNAPALALYRQLGFREDGRRPGYYPPADASAGKRETAVLMSYPLAEGAST</sequence>
<dbReference type="STRING" id="290398.Csal_2992"/>
<keyword evidence="1 4" id="KW-0808">Transferase</keyword>
<keyword evidence="5" id="KW-1185">Reference proteome</keyword>
<evidence type="ECO:0000256" key="1">
    <source>
        <dbReference type="ARBA" id="ARBA00022679"/>
    </source>
</evidence>
<dbReference type="PANTHER" id="PTHR43877">
    <property type="entry name" value="AMINOALKYLPHOSPHONATE N-ACETYLTRANSFERASE-RELATED-RELATED"/>
    <property type="match status" value="1"/>
</dbReference>
<name>Q1QT71_CHRI1</name>
<protein>
    <submittedName>
        <fullName evidence="4">[SSU ribosomal protein S18P]-alanine acetyltransferase</fullName>
        <ecNumber evidence="4">2.3.1.128</ecNumber>
    </submittedName>
</protein>
<feature type="domain" description="N-acetyltransferase" evidence="3">
    <location>
        <begin position="1"/>
        <end position="151"/>
    </location>
</feature>
<dbReference type="InterPro" id="IPR000182">
    <property type="entry name" value="GNAT_dom"/>
</dbReference>
<dbReference type="EMBL" id="CP000285">
    <property type="protein sequence ID" value="ABE60337.1"/>
    <property type="molecule type" value="Genomic_DNA"/>
</dbReference>
<dbReference type="HOGENOM" id="CLU_013985_23_2_6"/>
<dbReference type="Proteomes" id="UP000000239">
    <property type="component" value="Chromosome"/>
</dbReference>
<evidence type="ECO:0000313" key="5">
    <source>
        <dbReference type="Proteomes" id="UP000000239"/>
    </source>
</evidence>
<evidence type="ECO:0000256" key="2">
    <source>
        <dbReference type="ARBA" id="ARBA00023315"/>
    </source>
</evidence>
<dbReference type="KEGG" id="csa:Csal_2992"/>
<evidence type="ECO:0000259" key="3">
    <source>
        <dbReference type="PROSITE" id="PS51186"/>
    </source>
</evidence>
<dbReference type="AlphaFoldDB" id="Q1QT71"/>
<keyword evidence="4" id="KW-0689">Ribosomal protein</keyword>
<dbReference type="NCBIfam" id="TIGR01575">
    <property type="entry name" value="rimI"/>
    <property type="match status" value="1"/>
</dbReference>
<dbReference type="RefSeq" id="WP_011508283.1">
    <property type="nucleotide sequence ID" value="NC_007963.1"/>
</dbReference>
<evidence type="ECO:0000313" key="4">
    <source>
        <dbReference type="EMBL" id="ABE60337.1"/>
    </source>
</evidence>
<accession>Q1QT71</accession>
<dbReference type="Pfam" id="PF00583">
    <property type="entry name" value="Acetyltransf_1"/>
    <property type="match status" value="1"/>
</dbReference>
<dbReference type="SUPFAM" id="SSF55729">
    <property type="entry name" value="Acyl-CoA N-acyltransferases (Nat)"/>
    <property type="match status" value="1"/>
</dbReference>
<dbReference type="GeneID" id="95335681"/>
<dbReference type="InterPro" id="IPR006464">
    <property type="entry name" value="AcTrfase_RimI/Ard1"/>
</dbReference>
<dbReference type="GO" id="GO:0005840">
    <property type="term" value="C:ribosome"/>
    <property type="evidence" value="ECO:0007669"/>
    <property type="project" value="UniProtKB-KW"/>
</dbReference>
<proteinExistence type="predicted"/>
<dbReference type="CDD" id="cd04301">
    <property type="entry name" value="NAT_SF"/>
    <property type="match status" value="1"/>
</dbReference>
<keyword evidence="4" id="KW-0687">Ribonucleoprotein</keyword>
<reference evidence="4 5" key="1">
    <citation type="journal article" date="2011" name="Stand. Genomic Sci.">
        <title>Complete genome sequence of the halophilic and highly halotolerant Chromohalobacter salexigens type strain (1H11(T)).</title>
        <authorList>
            <person name="Copeland A."/>
            <person name="O'Connor K."/>
            <person name="Lucas S."/>
            <person name="Lapidus A."/>
            <person name="Berry K.W."/>
            <person name="Detter J.C."/>
            <person name="Del Rio T.G."/>
            <person name="Hammon N."/>
            <person name="Dalin E."/>
            <person name="Tice H."/>
            <person name="Pitluck S."/>
            <person name="Bruce D."/>
            <person name="Goodwin L."/>
            <person name="Han C."/>
            <person name="Tapia R."/>
            <person name="Saunders E."/>
            <person name="Schmutz J."/>
            <person name="Brettin T."/>
            <person name="Larimer F."/>
            <person name="Land M."/>
            <person name="Hauser L."/>
            <person name="Vargas C."/>
            <person name="Nieto J.J."/>
            <person name="Kyrpides N.C."/>
            <person name="Ivanova N."/>
            <person name="Goker M."/>
            <person name="Klenk H.P."/>
            <person name="Csonka L.N."/>
            <person name="Woyke T."/>
        </authorList>
    </citation>
    <scope>NUCLEOTIDE SEQUENCE [LARGE SCALE GENOMIC DNA]</scope>
    <source>
        <strain evidence="5">ATCC BAA-138 / DSM 3043 / CIP 106854 / NCIMB 13768 / 1H11</strain>
    </source>
</reference>
<dbReference type="GO" id="GO:0008080">
    <property type="term" value="F:N-acetyltransferase activity"/>
    <property type="evidence" value="ECO:0007669"/>
    <property type="project" value="InterPro"/>
</dbReference>
<dbReference type="InterPro" id="IPR016181">
    <property type="entry name" value="Acyl_CoA_acyltransferase"/>
</dbReference>